<organism evidence="8 9">
    <name type="scientific">Reticulomyxa filosa</name>
    <dbReference type="NCBI Taxonomy" id="46433"/>
    <lineage>
        <taxon>Eukaryota</taxon>
        <taxon>Sar</taxon>
        <taxon>Rhizaria</taxon>
        <taxon>Retaria</taxon>
        <taxon>Foraminifera</taxon>
        <taxon>Monothalamids</taxon>
        <taxon>Reticulomyxidae</taxon>
        <taxon>Reticulomyxa</taxon>
    </lineage>
</organism>
<keyword evidence="2" id="KW-0963">Cytoplasm</keyword>
<keyword evidence="7" id="KW-0812">Transmembrane</keyword>
<gene>
    <name evidence="8" type="ORF">RFI_28862</name>
</gene>
<feature type="region of interest" description="Disordered" evidence="6">
    <location>
        <begin position="90"/>
        <end position="112"/>
    </location>
</feature>
<dbReference type="OMA" id="LINWAGY"/>
<dbReference type="EMBL" id="ASPP01024906">
    <property type="protein sequence ID" value="ETO08527.1"/>
    <property type="molecule type" value="Genomic_DNA"/>
</dbReference>
<accession>X6M4Y9</accession>
<feature type="transmembrane region" description="Helical" evidence="7">
    <location>
        <begin position="398"/>
        <end position="421"/>
    </location>
</feature>
<name>X6M4Y9_RETFI</name>
<evidence type="ECO:0000256" key="3">
    <source>
        <dbReference type="ARBA" id="ARBA00023069"/>
    </source>
</evidence>
<sequence length="551" mass="63806">MDLQQAKSFLNQKNTYGMSVLDHMSAIVKKILEDHVENPLETFENISLDVKQEKIHLDSTSACPIKEVNPYQKEALNGWCEQLLSFYGKKPSQESKKGNANDETADENKKTEVNANKLPDIFDHMSLWSWVGIDFCEEEMYHLHQSLSVLLQEEPLIQSSRFFGKIHGVDKDYWIVECKLSEYPDVPNDGKMDPPGQGINEFVYFVTNDGMLFFCFFAMTKKRPNRAQKKTREKEWSQSLALFLKNFIEKAREISHLLSGNLENEISGPCYYEWNESTLLRAQIARITHSCLLAPAGYYRQGSAETDENEEQQKESPQDEDTQMSQASLTICQTQKFEPVQDYTPVVEEKEQNENENGGEKANGILFILFLCEGYLYIINNKKGDAEKEKHPKNWKSFILILFYFKLFIFETQTIFVWQIVLPQHFTDDKKSNIWNIRQYNTAKPHSLIILSNQLWPGAHFIYLIGSNTFCNVYVGNAIKHKAEFVKPAVPALIQSEYNEWVDVEMPNIDNQEEPSIQKETIFKIQTEVLPPPNNIEQNAENNPQENENEQ</sequence>
<keyword evidence="7" id="KW-0472">Membrane</keyword>
<comment type="subcellular location">
    <subcellularLocation>
        <location evidence="1">Cytoplasm</location>
        <location evidence="1">Cytoskeleton</location>
        <location evidence="1">Cilium axoneme</location>
    </subcellularLocation>
</comment>
<evidence type="ECO:0000256" key="7">
    <source>
        <dbReference type="SAM" id="Phobius"/>
    </source>
</evidence>
<dbReference type="GO" id="GO:0060294">
    <property type="term" value="P:cilium movement involved in cell motility"/>
    <property type="evidence" value="ECO:0007669"/>
    <property type="project" value="InterPro"/>
</dbReference>
<dbReference type="PANTHER" id="PTHR13159">
    <property type="entry name" value="RADIAL SPOKEHEAD-RELATED"/>
    <property type="match status" value="1"/>
</dbReference>
<evidence type="ECO:0000256" key="2">
    <source>
        <dbReference type="ARBA" id="ARBA00022490"/>
    </source>
</evidence>
<keyword evidence="5" id="KW-0966">Cell projection</keyword>
<feature type="region of interest" description="Disordered" evidence="6">
    <location>
        <begin position="302"/>
        <end position="325"/>
    </location>
</feature>
<keyword evidence="4" id="KW-0206">Cytoskeleton</keyword>
<dbReference type="GO" id="GO:0035082">
    <property type="term" value="P:axoneme assembly"/>
    <property type="evidence" value="ECO:0007669"/>
    <property type="project" value="TreeGrafter"/>
</dbReference>
<dbReference type="InterPro" id="IPR006802">
    <property type="entry name" value="Radial_spoke"/>
</dbReference>
<reference evidence="8 9" key="1">
    <citation type="journal article" date="2013" name="Curr. Biol.">
        <title>The Genome of the Foraminiferan Reticulomyxa filosa.</title>
        <authorList>
            <person name="Glockner G."/>
            <person name="Hulsmann N."/>
            <person name="Schleicher M."/>
            <person name="Noegel A.A."/>
            <person name="Eichinger L."/>
            <person name="Gallinger C."/>
            <person name="Pawlowski J."/>
            <person name="Sierra R."/>
            <person name="Euteneuer U."/>
            <person name="Pillet L."/>
            <person name="Moustafa A."/>
            <person name="Platzer M."/>
            <person name="Groth M."/>
            <person name="Szafranski K."/>
            <person name="Schliwa M."/>
        </authorList>
    </citation>
    <scope>NUCLEOTIDE SEQUENCE [LARGE SCALE GENOMIC DNA]</scope>
</reference>
<feature type="region of interest" description="Disordered" evidence="6">
    <location>
        <begin position="530"/>
        <end position="551"/>
    </location>
</feature>
<evidence type="ECO:0000313" key="8">
    <source>
        <dbReference type="EMBL" id="ETO08527.1"/>
    </source>
</evidence>
<dbReference type="Proteomes" id="UP000023152">
    <property type="component" value="Unassembled WGS sequence"/>
</dbReference>
<keyword evidence="9" id="KW-1185">Reference proteome</keyword>
<evidence type="ECO:0000256" key="6">
    <source>
        <dbReference type="SAM" id="MobiDB-lite"/>
    </source>
</evidence>
<dbReference type="AlphaFoldDB" id="X6M4Y9"/>
<keyword evidence="7" id="KW-1133">Transmembrane helix</keyword>
<proteinExistence type="predicted"/>
<dbReference type="CDD" id="cd22963">
    <property type="entry name" value="DD_CrRSP4-like"/>
    <property type="match status" value="1"/>
</dbReference>
<protein>
    <submittedName>
        <fullName evidence="8">Radial spoke head protein</fullName>
    </submittedName>
</protein>
<dbReference type="OrthoDB" id="272202at2759"/>
<feature type="compositionally biased region" description="Basic and acidic residues" evidence="6">
    <location>
        <begin position="91"/>
        <end position="112"/>
    </location>
</feature>
<dbReference type="GO" id="GO:0001534">
    <property type="term" value="C:radial spoke"/>
    <property type="evidence" value="ECO:0007669"/>
    <property type="project" value="InterPro"/>
</dbReference>
<keyword evidence="3" id="KW-0969">Cilium</keyword>
<comment type="caution">
    <text evidence="8">The sequence shown here is derived from an EMBL/GenBank/DDBJ whole genome shotgun (WGS) entry which is preliminary data.</text>
</comment>
<evidence type="ECO:0000256" key="5">
    <source>
        <dbReference type="ARBA" id="ARBA00023273"/>
    </source>
</evidence>
<feature type="compositionally biased region" description="Low complexity" evidence="6">
    <location>
        <begin position="535"/>
        <end position="551"/>
    </location>
</feature>
<dbReference type="Pfam" id="PF04712">
    <property type="entry name" value="Radial_spoke"/>
    <property type="match status" value="2"/>
</dbReference>
<evidence type="ECO:0000256" key="4">
    <source>
        <dbReference type="ARBA" id="ARBA00023212"/>
    </source>
</evidence>
<evidence type="ECO:0000256" key="1">
    <source>
        <dbReference type="ARBA" id="ARBA00004430"/>
    </source>
</evidence>
<evidence type="ECO:0000313" key="9">
    <source>
        <dbReference type="Proteomes" id="UP000023152"/>
    </source>
</evidence>
<dbReference type="PANTHER" id="PTHR13159:SF0">
    <property type="entry name" value="RADIAL SPOKE HEAD 6 HOMOLOG A"/>
    <property type="match status" value="1"/>
</dbReference>